<feature type="compositionally biased region" description="Low complexity" evidence="1">
    <location>
        <begin position="24"/>
        <end position="50"/>
    </location>
</feature>
<reference evidence="2 3" key="1">
    <citation type="submission" date="2020-08" db="EMBL/GenBank/DDBJ databases">
        <title>Plant Genome Project.</title>
        <authorList>
            <person name="Zhang R.-G."/>
        </authorList>
    </citation>
    <scope>NUCLEOTIDE SEQUENCE [LARGE SCALE GENOMIC DNA]</scope>
    <source>
        <tissue evidence="2">Rhizome</tissue>
    </source>
</reference>
<protein>
    <submittedName>
        <fullName evidence="2">Uncharacterized protein</fullName>
    </submittedName>
</protein>
<comment type="caution">
    <text evidence="2">The sequence shown here is derived from an EMBL/GenBank/DDBJ whole genome shotgun (WGS) entry which is preliminary data.</text>
</comment>
<dbReference type="AlphaFoldDB" id="A0A8J5HKK0"/>
<organism evidence="2 3">
    <name type="scientific">Zingiber officinale</name>
    <name type="common">Ginger</name>
    <name type="synonym">Amomum zingiber</name>
    <dbReference type="NCBI Taxonomy" id="94328"/>
    <lineage>
        <taxon>Eukaryota</taxon>
        <taxon>Viridiplantae</taxon>
        <taxon>Streptophyta</taxon>
        <taxon>Embryophyta</taxon>
        <taxon>Tracheophyta</taxon>
        <taxon>Spermatophyta</taxon>
        <taxon>Magnoliopsida</taxon>
        <taxon>Liliopsida</taxon>
        <taxon>Zingiberales</taxon>
        <taxon>Zingiberaceae</taxon>
        <taxon>Zingiber</taxon>
    </lineage>
</organism>
<feature type="compositionally biased region" description="Pro residues" evidence="1">
    <location>
        <begin position="75"/>
        <end position="86"/>
    </location>
</feature>
<gene>
    <name evidence="2" type="ORF">ZIOFF_011470</name>
</gene>
<evidence type="ECO:0000313" key="3">
    <source>
        <dbReference type="Proteomes" id="UP000734854"/>
    </source>
</evidence>
<dbReference type="Pfam" id="PF05097">
    <property type="entry name" value="DUF688"/>
    <property type="match status" value="1"/>
</dbReference>
<name>A0A8J5HKK0_ZINOF</name>
<dbReference type="Proteomes" id="UP000734854">
    <property type="component" value="Unassembled WGS sequence"/>
</dbReference>
<dbReference type="InterPro" id="IPR007789">
    <property type="entry name" value="DUF688"/>
</dbReference>
<evidence type="ECO:0000313" key="2">
    <source>
        <dbReference type="EMBL" id="KAG6529273.1"/>
    </source>
</evidence>
<feature type="compositionally biased region" description="Basic and acidic residues" evidence="1">
    <location>
        <begin position="12"/>
        <end position="23"/>
    </location>
</feature>
<sequence>MEEPPPASSKPKPTDDGSKDDSGSSRISSRTRSRPFSAPTSPLPASSAVPFSWEQRPGIPKDPSPPPLASLGSPLPNPLLPLPPPLRFRSALPAPRKRRSASSSSRGAEAPFDPFAAALALCARGLMDDHICGSSLPRRSAATVSDRFRIFDFYGSCKATCAVVDDATVRLPRPGSVALLVDEVGELRSHHSSISVVLYATGPAYNWPFLEKLFTNPASIVEPVQWSMNCSCAKHPVSQLRGFADLNKETEVLCKEVLKSASSNYLRFGTGIGGFKDRDSKNGIVPLDVVF</sequence>
<dbReference type="EMBL" id="JACMSC010000003">
    <property type="protein sequence ID" value="KAG6529273.1"/>
    <property type="molecule type" value="Genomic_DNA"/>
</dbReference>
<dbReference type="PANTHER" id="PTHR33696:SF1">
    <property type="entry name" value="T22J18.15"/>
    <property type="match status" value="1"/>
</dbReference>
<accession>A0A8J5HKK0</accession>
<proteinExistence type="predicted"/>
<keyword evidence="3" id="KW-1185">Reference proteome</keyword>
<dbReference type="PANTHER" id="PTHR33696">
    <property type="entry name" value="T22J18.15-RELATED"/>
    <property type="match status" value="1"/>
</dbReference>
<evidence type="ECO:0000256" key="1">
    <source>
        <dbReference type="SAM" id="MobiDB-lite"/>
    </source>
</evidence>
<feature type="region of interest" description="Disordered" evidence="1">
    <location>
        <begin position="1"/>
        <end position="108"/>
    </location>
</feature>